<dbReference type="EMBL" id="SISG01000001">
    <property type="protein sequence ID" value="TBN56229.1"/>
    <property type="molecule type" value="Genomic_DNA"/>
</dbReference>
<dbReference type="Proteomes" id="UP000294194">
    <property type="component" value="Unassembled WGS sequence"/>
</dbReference>
<dbReference type="InterPro" id="IPR013154">
    <property type="entry name" value="ADH-like_N"/>
</dbReference>
<dbReference type="InterPro" id="IPR011032">
    <property type="entry name" value="GroES-like_sf"/>
</dbReference>
<accession>A0A4V2JEN1</accession>
<comment type="caution">
    <text evidence="2">The sequence shown here is derived from an EMBL/GenBank/DDBJ whole genome shotgun (WGS) entry which is preliminary data.</text>
</comment>
<dbReference type="Gene3D" id="3.90.180.10">
    <property type="entry name" value="Medium-chain alcohol dehydrogenases, catalytic domain"/>
    <property type="match status" value="1"/>
</dbReference>
<feature type="domain" description="Enoyl reductase (ER)" evidence="1">
    <location>
        <begin position="10"/>
        <end position="319"/>
    </location>
</feature>
<dbReference type="GO" id="GO:0016491">
    <property type="term" value="F:oxidoreductase activity"/>
    <property type="evidence" value="ECO:0007669"/>
    <property type="project" value="InterPro"/>
</dbReference>
<dbReference type="Pfam" id="PF08240">
    <property type="entry name" value="ADH_N"/>
    <property type="match status" value="1"/>
</dbReference>
<dbReference type="Gene3D" id="3.40.50.720">
    <property type="entry name" value="NAD(P)-binding Rossmann-like Domain"/>
    <property type="match status" value="1"/>
</dbReference>
<reference evidence="3" key="1">
    <citation type="submission" date="2019-02" db="EMBL/GenBank/DDBJ databases">
        <title>Glaciihabitans arcticus sp. nov., a psychrotolerant bacterium isolated from polar soil.</title>
        <authorList>
            <person name="Dahal R.H."/>
        </authorList>
    </citation>
    <scope>NUCLEOTIDE SEQUENCE [LARGE SCALE GENOMIC DNA]</scope>
    <source>
        <strain evidence="3">RP-3-7</strain>
    </source>
</reference>
<dbReference type="SUPFAM" id="SSF50129">
    <property type="entry name" value="GroES-like"/>
    <property type="match status" value="1"/>
</dbReference>
<evidence type="ECO:0000313" key="2">
    <source>
        <dbReference type="EMBL" id="TBN56229.1"/>
    </source>
</evidence>
<dbReference type="SMART" id="SM00829">
    <property type="entry name" value="PKS_ER"/>
    <property type="match status" value="1"/>
</dbReference>
<name>A0A4V2JEN1_9MICO</name>
<dbReference type="AlphaFoldDB" id="A0A4V2JEN1"/>
<gene>
    <name evidence="2" type="ORF">EYE40_01800</name>
</gene>
<dbReference type="SUPFAM" id="SSF51735">
    <property type="entry name" value="NAD(P)-binding Rossmann-fold domains"/>
    <property type="match status" value="1"/>
</dbReference>
<protein>
    <submittedName>
        <fullName evidence="2">NAD(P)-dependent alcohol dehydrogenase</fullName>
    </submittedName>
</protein>
<proteinExistence type="predicted"/>
<dbReference type="InterPro" id="IPR050700">
    <property type="entry name" value="YIM1/Zinc_Alcohol_DH_Fams"/>
</dbReference>
<organism evidence="2 3">
    <name type="scientific">Glaciihabitans arcticus</name>
    <dbReference type="NCBI Taxonomy" id="2668039"/>
    <lineage>
        <taxon>Bacteria</taxon>
        <taxon>Bacillati</taxon>
        <taxon>Actinomycetota</taxon>
        <taxon>Actinomycetes</taxon>
        <taxon>Micrococcales</taxon>
        <taxon>Microbacteriaceae</taxon>
        <taxon>Glaciihabitans</taxon>
    </lineage>
</organism>
<dbReference type="InterPro" id="IPR020843">
    <property type="entry name" value="ER"/>
</dbReference>
<sequence>MRAAGFDRYGSPQVVRVIELPDPVAGPGAVLVRVTAACVTSADVAARSGDPFAIRLIVGLTRPRRRVLGTEFAGVIESTGADVTRFAVGDRVVAASGATFGAHAELVTVAEDGAIAKIRDDIQLADALAVAEGALTALPFLRDHARLAAGQRILINGASGSVGSAAVQLAKLFGAHVTAVCSAANTDLVTALGADRVIDYGSEDFTAGGEYDVIFDAVGASTFGRSRKVLAPGGTYLTTVPDPRILLDGLRARRSGQTAKLALTGLRKNADKRADLEWLMPLVADGSLVPVIDSRYPLDRVADAHARVDTRRKRGAVLLEF</sequence>
<evidence type="ECO:0000313" key="3">
    <source>
        <dbReference type="Proteomes" id="UP000294194"/>
    </source>
</evidence>
<dbReference type="Pfam" id="PF13602">
    <property type="entry name" value="ADH_zinc_N_2"/>
    <property type="match status" value="1"/>
</dbReference>
<dbReference type="PANTHER" id="PTHR11695:SF648">
    <property type="entry name" value="ZINC-BINDING OXIDOREDUCTASE"/>
    <property type="match status" value="1"/>
</dbReference>
<dbReference type="PANTHER" id="PTHR11695">
    <property type="entry name" value="ALCOHOL DEHYDROGENASE RELATED"/>
    <property type="match status" value="1"/>
</dbReference>
<dbReference type="CDD" id="cd08267">
    <property type="entry name" value="MDR1"/>
    <property type="match status" value="1"/>
</dbReference>
<dbReference type="RefSeq" id="WP_130980339.1">
    <property type="nucleotide sequence ID" value="NZ_SISG01000001.1"/>
</dbReference>
<keyword evidence="3" id="KW-1185">Reference proteome</keyword>
<evidence type="ECO:0000259" key="1">
    <source>
        <dbReference type="SMART" id="SM00829"/>
    </source>
</evidence>
<dbReference type="InterPro" id="IPR036291">
    <property type="entry name" value="NAD(P)-bd_dom_sf"/>
</dbReference>